<comment type="subcellular location">
    <subcellularLocation>
        <location evidence="1">Membrane</location>
        <topology evidence="1">Multi-pass membrane protein</topology>
    </subcellularLocation>
    <subcellularLocation>
        <location evidence="8">Mitochondrion inner membrane</location>
        <topology evidence="8">Multi-pass membrane protein</topology>
    </subcellularLocation>
</comment>
<feature type="transmembrane region" description="Helical" evidence="9">
    <location>
        <begin position="147"/>
        <end position="165"/>
    </location>
</feature>
<keyword evidence="5 9" id="KW-1133">Transmembrane helix</keyword>
<dbReference type="GO" id="GO:0003954">
    <property type="term" value="F:NADH dehydrogenase activity"/>
    <property type="evidence" value="ECO:0007669"/>
    <property type="project" value="TreeGrafter"/>
</dbReference>
<keyword evidence="4 8" id="KW-0812">Transmembrane</keyword>
<dbReference type="InterPro" id="IPR001694">
    <property type="entry name" value="NADH_UbQ_OxRdtase_su1/FPO"/>
</dbReference>
<dbReference type="Proteomes" id="UP000551758">
    <property type="component" value="Unassembled WGS sequence"/>
</dbReference>
<protein>
    <recommendedName>
        <fullName evidence="3">NADH-ubiquinone oxidoreductase chain 1</fullName>
    </recommendedName>
    <alternativeName>
        <fullName evidence="7">NADH dehydrogenase subunit 1</fullName>
    </alternativeName>
</protein>
<keyword evidence="8" id="KW-0520">NAD</keyword>
<name>A0A7J7ELH6_DICBM</name>
<evidence type="ECO:0000256" key="1">
    <source>
        <dbReference type="ARBA" id="ARBA00004141"/>
    </source>
</evidence>
<evidence type="ECO:0000313" key="11">
    <source>
        <dbReference type="Proteomes" id="UP000551758"/>
    </source>
</evidence>
<evidence type="ECO:0000256" key="6">
    <source>
        <dbReference type="ARBA" id="ARBA00023136"/>
    </source>
</evidence>
<gene>
    <name evidence="10" type="ORF">HPG69_014738</name>
</gene>
<dbReference type="Pfam" id="PF00146">
    <property type="entry name" value="NADHdh"/>
    <property type="match status" value="2"/>
</dbReference>
<dbReference type="PANTHER" id="PTHR11432">
    <property type="entry name" value="NADH DEHYDROGENASE SUBUNIT 1"/>
    <property type="match status" value="1"/>
</dbReference>
<feature type="non-terminal residue" evidence="10">
    <location>
        <position position="1"/>
    </location>
</feature>
<evidence type="ECO:0000256" key="9">
    <source>
        <dbReference type="SAM" id="Phobius"/>
    </source>
</evidence>
<dbReference type="PANTHER" id="PTHR11432:SF3">
    <property type="entry name" value="NADH-UBIQUINONE OXIDOREDUCTASE CHAIN 1"/>
    <property type="match status" value="1"/>
</dbReference>
<proteinExistence type="inferred from homology"/>
<dbReference type="AlphaFoldDB" id="A0A7J7ELH6"/>
<comment type="similarity">
    <text evidence="2 8">Belongs to the complex I subunit 1 family.</text>
</comment>
<accession>A0A7J7ELH6</accession>
<dbReference type="GO" id="GO:0009060">
    <property type="term" value="P:aerobic respiration"/>
    <property type="evidence" value="ECO:0007669"/>
    <property type="project" value="TreeGrafter"/>
</dbReference>
<evidence type="ECO:0000256" key="3">
    <source>
        <dbReference type="ARBA" id="ARBA00021009"/>
    </source>
</evidence>
<keyword evidence="11" id="KW-1185">Reference proteome</keyword>
<reference evidence="10 11" key="1">
    <citation type="journal article" date="2020" name="Mol. Biol. Evol.">
        <title>Interspecific Gene Flow and the Evolution of Specialization in Black and White Rhinoceros.</title>
        <authorList>
            <person name="Moodley Y."/>
            <person name="Westbury M.V."/>
            <person name="Russo I.M."/>
            <person name="Gopalakrishnan S."/>
            <person name="Rakotoarivelo A."/>
            <person name="Olsen R.A."/>
            <person name="Prost S."/>
            <person name="Tunstall T."/>
            <person name="Ryder O.A."/>
            <person name="Dalen L."/>
            <person name="Bruford M.W."/>
        </authorList>
    </citation>
    <scope>NUCLEOTIDE SEQUENCE [LARGE SCALE GENOMIC DNA]</scope>
    <source>
        <strain evidence="10">SBR-YM</strain>
        <tissue evidence="10">Skin</tissue>
    </source>
</reference>
<feature type="transmembrane region" description="Helical" evidence="9">
    <location>
        <begin position="177"/>
        <end position="195"/>
    </location>
</feature>
<keyword evidence="6 9" id="KW-0472">Membrane</keyword>
<dbReference type="EMBL" id="JACDTQ010002704">
    <property type="protein sequence ID" value="KAF5916474.1"/>
    <property type="molecule type" value="Genomic_DNA"/>
</dbReference>
<evidence type="ECO:0000256" key="5">
    <source>
        <dbReference type="ARBA" id="ARBA00022989"/>
    </source>
</evidence>
<evidence type="ECO:0000256" key="7">
    <source>
        <dbReference type="ARBA" id="ARBA00031024"/>
    </source>
</evidence>
<organism evidence="10 11">
    <name type="scientific">Diceros bicornis minor</name>
    <name type="common">South-central black rhinoceros</name>
    <dbReference type="NCBI Taxonomy" id="77932"/>
    <lineage>
        <taxon>Eukaryota</taxon>
        <taxon>Metazoa</taxon>
        <taxon>Chordata</taxon>
        <taxon>Craniata</taxon>
        <taxon>Vertebrata</taxon>
        <taxon>Euteleostomi</taxon>
        <taxon>Mammalia</taxon>
        <taxon>Eutheria</taxon>
        <taxon>Laurasiatheria</taxon>
        <taxon>Perissodactyla</taxon>
        <taxon>Rhinocerotidae</taxon>
        <taxon>Diceros</taxon>
    </lineage>
</organism>
<evidence type="ECO:0000256" key="8">
    <source>
        <dbReference type="RuleBase" id="RU000471"/>
    </source>
</evidence>
<evidence type="ECO:0000256" key="2">
    <source>
        <dbReference type="ARBA" id="ARBA00010535"/>
    </source>
</evidence>
<evidence type="ECO:0000313" key="10">
    <source>
        <dbReference type="EMBL" id="KAF5916474.1"/>
    </source>
</evidence>
<dbReference type="GO" id="GO:0005743">
    <property type="term" value="C:mitochondrial inner membrane"/>
    <property type="evidence" value="ECO:0007669"/>
    <property type="project" value="UniProtKB-SubCell"/>
</dbReference>
<comment type="caution">
    <text evidence="10">The sequence shown here is derived from an EMBL/GenBank/DDBJ whole genome shotgun (WGS) entry which is preliminary data.</text>
</comment>
<evidence type="ECO:0000256" key="4">
    <source>
        <dbReference type="ARBA" id="ARBA00022692"/>
    </source>
</evidence>
<sequence length="198" mass="22267">REKTVRLHTAPKRTKRTRPHGLLQPKVDAVKLFVKEPPQPLTASTAISVIAPVLALALALTRRIPLPIPYPLININLGLLLSFNSKICTNRSPTRSSTNNFVGSNISNYSKPLSYIRWNRGRVELATGFNVEYTVGPFARFLLAEHANIMMINTFTTILFPGAFHDLCIPELYTTDFTIKTLLLTISFFMNLSILPRF</sequence>